<name>A0A8J5RB08_ZIZPA</name>
<evidence type="ECO:0000313" key="2">
    <source>
        <dbReference type="Proteomes" id="UP000729402"/>
    </source>
</evidence>
<keyword evidence="2" id="KW-1185">Reference proteome</keyword>
<dbReference type="AlphaFoldDB" id="A0A8J5RB08"/>
<dbReference type="EMBL" id="JAAALK010000290">
    <property type="protein sequence ID" value="KAG8046858.1"/>
    <property type="molecule type" value="Genomic_DNA"/>
</dbReference>
<reference evidence="1" key="1">
    <citation type="journal article" date="2021" name="bioRxiv">
        <title>Whole Genome Assembly and Annotation of Northern Wild Rice, Zizania palustris L., Supports a Whole Genome Duplication in the Zizania Genus.</title>
        <authorList>
            <person name="Haas M."/>
            <person name="Kono T."/>
            <person name="Macchietto M."/>
            <person name="Millas R."/>
            <person name="McGilp L."/>
            <person name="Shao M."/>
            <person name="Duquette J."/>
            <person name="Hirsch C.N."/>
            <person name="Kimball J."/>
        </authorList>
    </citation>
    <scope>NUCLEOTIDE SEQUENCE</scope>
    <source>
        <tissue evidence="1">Fresh leaf tissue</tissue>
    </source>
</reference>
<dbReference type="Proteomes" id="UP000729402">
    <property type="component" value="Unassembled WGS sequence"/>
</dbReference>
<proteinExistence type="predicted"/>
<organism evidence="1 2">
    <name type="scientific">Zizania palustris</name>
    <name type="common">Northern wild rice</name>
    <dbReference type="NCBI Taxonomy" id="103762"/>
    <lineage>
        <taxon>Eukaryota</taxon>
        <taxon>Viridiplantae</taxon>
        <taxon>Streptophyta</taxon>
        <taxon>Embryophyta</taxon>
        <taxon>Tracheophyta</taxon>
        <taxon>Spermatophyta</taxon>
        <taxon>Magnoliopsida</taxon>
        <taxon>Liliopsida</taxon>
        <taxon>Poales</taxon>
        <taxon>Poaceae</taxon>
        <taxon>BOP clade</taxon>
        <taxon>Oryzoideae</taxon>
        <taxon>Oryzeae</taxon>
        <taxon>Zizaniinae</taxon>
        <taxon>Zizania</taxon>
    </lineage>
</organism>
<protein>
    <submittedName>
        <fullName evidence="1">Uncharacterized protein</fullName>
    </submittedName>
</protein>
<comment type="caution">
    <text evidence="1">The sequence shown here is derived from an EMBL/GenBank/DDBJ whole genome shotgun (WGS) entry which is preliminary data.</text>
</comment>
<reference evidence="1" key="2">
    <citation type="submission" date="2021-02" db="EMBL/GenBank/DDBJ databases">
        <authorList>
            <person name="Kimball J.A."/>
            <person name="Haas M.W."/>
            <person name="Macchietto M."/>
            <person name="Kono T."/>
            <person name="Duquette J."/>
            <person name="Shao M."/>
        </authorList>
    </citation>
    <scope>NUCLEOTIDE SEQUENCE</scope>
    <source>
        <tissue evidence="1">Fresh leaf tissue</tissue>
    </source>
</reference>
<evidence type="ECO:0000313" key="1">
    <source>
        <dbReference type="EMBL" id="KAG8046858.1"/>
    </source>
</evidence>
<accession>A0A8J5RB08</accession>
<sequence>MLLLEPRDTLSAARLALSRSNSPVAGGRRRIVRTQGVRCFGDERLGHRCGLSFTSRLDTLTQGWVVALITTRLRSAPGYPAMAARCVLLAPGRCAPPARRALMPNGHPCCPPPHQRPTTASPTRAARAIRIARTNPSHLVLAGRDAPAPMARSKQHTRIHNVRSSSSLVLTTATFATRTARDRS</sequence>
<gene>
    <name evidence="1" type="ORF">GUJ93_ZPchr0008g12704</name>
</gene>